<dbReference type="OrthoDB" id="45532at2759"/>
<dbReference type="SUPFAM" id="SSF53448">
    <property type="entry name" value="Nucleotide-diphospho-sugar transferases"/>
    <property type="match status" value="1"/>
</dbReference>
<evidence type="ECO:0000313" key="2">
    <source>
        <dbReference type="EMBL" id="EJK73810.1"/>
    </source>
</evidence>
<comment type="caution">
    <text evidence="2">The sequence shown here is derived from an EMBL/GenBank/DDBJ whole genome shotgun (WGS) entry which is preliminary data.</text>
</comment>
<dbReference type="EMBL" id="AGNL01004198">
    <property type="protein sequence ID" value="EJK73810.1"/>
    <property type="molecule type" value="Genomic_DNA"/>
</dbReference>
<evidence type="ECO:0000313" key="3">
    <source>
        <dbReference type="Proteomes" id="UP000266841"/>
    </source>
</evidence>
<dbReference type="InterPro" id="IPR007577">
    <property type="entry name" value="GlycoTrfase_DXD_sugar-bd_CS"/>
</dbReference>
<feature type="compositionally biased region" description="Basic and acidic residues" evidence="1">
    <location>
        <begin position="117"/>
        <end position="128"/>
    </location>
</feature>
<dbReference type="PANTHER" id="PTHR31834:SF1">
    <property type="entry name" value="INITIATION-SPECIFIC ALPHA-1,6-MANNOSYLTRANSFERASE"/>
    <property type="match status" value="1"/>
</dbReference>
<dbReference type="Proteomes" id="UP000266841">
    <property type="component" value="Unassembled WGS sequence"/>
</dbReference>
<name>K0T8A4_THAOC</name>
<evidence type="ECO:0000256" key="1">
    <source>
        <dbReference type="SAM" id="MobiDB-lite"/>
    </source>
</evidence>
<dbReference type="GO" id="GO:0000136">
    <property type="term" value="C:mannan polymerase complex"/>
    <property type="evidence" value="ECO:0007669"/>
    <property type="project" value="TreeGrafter"/>
</dbReference>
<dbReference type="GO" id="GO:0006487">
    <property type="term" value="P:protein N-linked glycosylation"/>
    <property type="evidence" value="ECO:0007669"/>
    <property type="project" value="TreeGrafter"/>
</dbReference>
<dbReference type="GO" id="GO:0000009">
    <property type="term" value="F:alpha-1,6-mannosyltransferase activity"/>
    <property type="evidence" value="ECO:0007669"/>
    <property type="project" value="InterPro"/>
</dbReference>
<feature type="region of interest" description="Disordered" evidence="1">
    <location>
        <begin position="1"/>
        <end position="44"/>
    </location>
</feature>
<protein>
    <submittedName>
        <fullName evidence="2">Uncharacterized protein</fullName>
    </submittedName>
</protein>
<dbReference type="Gene3D" id="3.90.550.20">
    <property type="match status" value="1"/>
</dbReference>
<dbReference type="Pfam" id="PF04488">
    <property type="entry name" value="Gly_transf_sug"/>
    <property type="match status" value="1"/>
</dbReference>
<proteinExistence type="predicted"/>
<feature type="region of interest" description="Disordered" evidence="1">
    <location>
        <begin position="94"/>
        <end position="129"/>
    </location>
</feature>
<organism evidence="2 3">
    <name type="scientific">Thalassiosira oceanica</name>
    <name type="common">Marine diatom</name>
    <dbReference type="NCBI Taxonomy" id="159749"/>
    <lineage>
        <taxon>Eukaryota</taxon>
        <taxon>Sar</taxon>
        <taxon>Stramenopiles</taxon>
        <taxon>Ochrophyta</taxon>
        <taxon>Bacillariophyta</taxon>
        <taxon>Coscinodiscophyceae</taxon>
        <taxon>Thalassiosirophycidae</taxon>
        <taxon>Thalassiosirales</taxon>
        <taxon>Thalassiosiraceae</taxon>
        <taxon>Thalassiosira</taxon>
    </lineage>
</organism>
<dbReference type="AlphaFoldDB" id="K0T8A4"/>
<reference evidence="2 3" key="1">
    <citation type="journal article" date="2012" name="Genome Biol.">
        <title>Genome and low-iron response of an oceanic diatom adapted to chronic iron limitation.</title>
        <authorList>
            <person name="Lommer M."/>
            <person name="Specht M."/>
            <person name="Roy A.S."/>
            <person name="Kraemer L."/>
            <person name="Andreson R."/>
            <person name="Gutowska M.A."/>
            <person name="Wolf J."/>
            <person name="Bergner S.V."/>
            <person name="Schilhabel M.B."/>
            <person name="Klostermeier U.C."/>
            <person name="Beiko R.G."/>
            <person name="Rosenstiel P."/>
            <person name="Hippler M."/>
            <person name="Laroche J."/>
        </authorList>
    </citation>
    <scope>NUCLEOTIDE SEQUENCE [LARGE SCALE GENOMIC DNA]</scope>
    <source>
        <strain evidence="2 3">CCMP1005</strain>
    </source>
</reference>
<accession>K0T8A4</accession>
<dbReference type="InterPro" id="IPR039367">
    <property type="entry name" value="Och1-like"/>
</dbReference>
<dbReference type="PANTHER" id="PTHR31834">
    <property type="entry name" value="INITIATION-SPECIFIC ALPHA-1,6-MANNOSYLTRANSFERASE"/>
    <property type="match status" value="1"/>
</dbReference>
<keyword evidence="3" id="KW-1185">Reference proteome</keyword>
<gene>
    <name evidence="2" type="ORF">THAOC_04548</name>
</gene>
<dbReference type="InterPro" id="IPR029044">
    <property type="entry name" value="Nucleotide-diphossugar_trans"/>
</dbReference>
<sequence length="255" mass="28260">MDEPKLAQGAEADGPPSGSATKQKLAPASGNSIGGTGSSGKQKKQSARTLLKVGLFMMVAFHFSWVAKQLSVLGDSSSLDGALIAPEYDKDGSDVRASSIDASGQTTRRRHTSIYDPRGRPLPKHESPNAELQALVSSREEYDCPNELVYVKDHVMPDNVTHPPGRKIPYLFHITAKSRCMTAGFAENIERWKRALGSKYSIYIHDDDAVNKFIYQRQWMEFPELKEVMGCVTAGAAKADIWRYVMVWEYGGIYR</sequence>